<evidence type="ECO:0000313" key="2">
    <source>
        <dbReference type="Proteomes" id="UP001497512"/>
    </source>
</evidence>
<dbReference type="EMBL" id="OZ019895">
    <property type="protein sequence ID" value="CAK9219666.1"/>
    <property type="molecule type" value="Genomic_DNA"/>
</dbReference>
<dbReference type="Gene3D" id="3.10.450.50">
    <property type="match status" value="1"/>
</dbReference>
<accession>A0ABP0UE25</accession>
<protein>
    <recommendedName>
        <fullName evidence="3">Pathogen-related protein</fullName>
    </recommendedName>
</protein>
<name>A0ABP0UE25_9BRYO</name>
<dbReference type="PANTHER" id="PTHR31723">
    <property type="entry name" value="PATHOGENESIS-RELATED FAMILY PROTEIN"/>
    <property type="match status" value="1"/>
</dbReference>
<proteinExistence type="predicted"/>
<organism evidence="1 2">
    <name type="scientific">Sphagnum troendelagicum</name>
    <dbReference type="NCBI Taxonomy" id="128251"/>
    <lineage>
        <taxon>Eukaryota</taxon>
        <taxon>Viridiplantae</taxon>
        <taxon>Streptophyta</taxon>
        <taxon>Embryophyta</taxon>
        <taxon>Bryophyta</taxon>
        <taxon>Sphagnophytina</taxon>
        <taxon>Sphagnopsida</taxon>
        <taxon>Sphagnales</taxon>
        <taxon>Sphagnaceae</taxon>
        <taxon>Sphagnum</taxon>
    </lineage>
</organism>
<evidence type="ECO:0000313" key="1">
    <source>
        <dbReference type="EMBL" id="CAK9219666.1"/>
    </source>
</evidence>
<keyword evidence="2" id="KW-1185">Reference proteome</keyword>
<reference evidence="1" key="1">
    <citation type="submission" date="2024-02" db="EMBL/GenBank/DDBJ databases">
        <authorList>
            <consortium name="ELIXIR-Norway"/>
            <consortium name="Elixir Norway"/>
        </authorList>
    </citation>
    <scope>NUCLEOTIDE SEQUENCE</scope>
</reference>
<sequence>MSVPDLLTDPNAVLLDRAQWRYGVAPDYRKANASFAAEKTKDWEKGSLQDMVSNLVKNWEKEASYKLDPSEWRTIDKEKYRFSCNGGQKYTVEDMLRLGTYNALIGDTELYSATNTDFETSHEVFRKAMPEGFAWEVLDVYSGPPEVAFKWRHWGKMTGKLTCPLGHGTLEAEPTNDTIEIFGMAIAKVEPENGFKITEIEIYYEPNQIMSQLAGKAKRIQVMV</sequence>
<gene>
    <name evidence="1" type="ORF">CSSPTR1EN2_LOCUS14735</name>
</gene>
<dbReference type="InterPro" id="IPR032710">
    <property type="entry name" value="NTF2-like_dom_sf"/>
</dbReference>
<dbReference type="SUPFAM" id="SSF54427">
    <property type="entry name" value="NTF2-like"/>
    <property type="match status" value="1"/>
</dbReference>
<dbReference type="PANTHER" id="PTHR31723:SF10">
    <property type="entry name" value="PATHOGEN-RELATED PROTEIN"/>
    <property type="match status" value="1"/>
</dbReference>
<dbReference type="InterPro" id="IPR053218">
    <property type="entry name" value="Pathogen-related_defense"/>
</dbReference>
<evidence type="ECO:0008006" key="3">
    <source>
        <dbReference type="Google" id="ProtNLM"/>
    </source>
</evidence>
<dbReference type="Proteomes" id="UP001497512">
    <property type="component" value="Chromosome 3"/>
</dbReference>